<evidence type="ECO:0000313" key="1">
    <source>
        <dbReference type="EMBL" id="PML53952.1"/>
    </source>
</evidence>
<sequence length="351" mass="40044">MRLEQVSGYSFPTLAVWPKPWYESGLWQMHDFKLHEDGSLEWYKSYVDTASGHAKADVYDSYEDAKEVAVKRNHELISALDKLDVPASQKASLLLKVDKAVTRQSRLFGEEQLMLLEGIRRHSESPRPQENDIVLPEKCVSLLKPLMDVLQETPYVKLVRLKSFGVSLLRQGDHDWSTRAKHTKLTAKFFYREKIAAAYGLDGAAHWGQTKAKIREILLPRANQLLQLASVKRMLSEAELRGKKVVVTSGFVFWFEDKDSVGWVVKEASYSQAEKSGNTLWKEGTILSSNHGRIVVLPYVKENGEYVQGHTKNAPHDGKAKPRHPKEYVELPYEVLEDDLMIGLFGDLKYE</sequence>
<reference evidence="2" key="1">
    <citation type="submission" date="2016-07" db="EMBL/GenBank/DDBJ databases">
        <title>Nontailed viruses are major unrecognized killers of bacteria in the ocean.</title>
        <authorList>
            <person name="Kauffman K."/>
            <person name="Hussain F."/>
            <person name="Yang J."/>
            <person name="Arevalo P."/>
            <person name="Brown J."/>
            <person name="Cutler M."/>
            <person name="Kelly L."/>
            <person name="Polz M.F."/>
        </authorList>
    </citation>
    <scope>NUCLEOTIDE SEQUENCE [LARGE SCALE GENOMIC DNA]</scope>
    <source>
        <strain evidence="2">10N.261.51.B8</strain>
    </source>
</reference>
<accession>A0A2N7IC38</accession>
<dbReference type="EMBL" id="MCYL01000044">
    <property type="protein sequence ID" value="PML53952.1"/>
    <property type="molecule type" value="Genomic_DNA"/>
</dbReference>
<dbReference type="Proteomes" id="UP000235746">
    <property type="component" value="Unassembled WGS sequence"/>
</dbReference>
<protein>
    <submittedName>
        <fullName evidence="1">Uncharacterized protein</fullName>
    </submittedName>
</protein>
<evidence type="ECO:0000313" key="2">
    <source>
        <dbReference type="Proteomes" id="UP000235746"/>
    </source>
</evidence>
<dbReference type="RefSeq" id="WP_102578940.1">
    <property type="nucleotide sequence ID" value="NZ_MCYL01000044.1"/>
</dbReference>
<dbReference type="AlphaFoldDB" id="A0A2N7IC38"/>
<proteinExistence type="predicted"/>
<comment type="caution">
    <text evidence="1">The sequence shown here is derived from an EMBL/GenBank/DDBJ whole genome shotgun (WGS) entry which is preliminary data.</text>
</comment>
<gene>
    <name evidence="1" type="ORF">BCT74_11430</name>
</gene>
<organism evidence="1 2">
    <name type="scientific">Vibrio lentus</name>
    <dbReference type="NCBI Taxonomy" id="136468"/>
    <lineage>
        <taxon>Bacteria</taxon>
        <taxon>Pseudomonadati</taxon>
        <taxon>Pseudomonadota</taxon>
        <taxon>Gammaproteobacteria</taxon>
        <taxon>Vibrionales</taxon>
        <taxon>Vibrionaceae</taxon>
        <taxon>Vibrio</taxon>
    </lineage>
</organism>
<name>A0A2N7IC38_9VIBR</name>